<evidence type="ECO:0000313" key="1">
    <source>
        <dbReference type="EMBL" id="AYQ74873.1"/>
    </source>
</evidence>
<dbReference type="KEGG" id="coh:EAV92_21355"/>
<dbReference type="Pfam" id="PF14169">
    <property type="entry name" value="YdjO"/>
    <property type="match status" value="1"/>
</dbReference>
<dbReference type="EMBL" id="CP033433">
    <property type="protein sequence ID" value="AYQ74873.1"/>
    <property type="molecule type" value="Genomic_DNA"/>
</dbReference>
<dbReference type="AlphaFoldDB" id="A0A3G3K322"/>
<sequence length="76" mass="8779">MAYRGKPIEELQHVETVIWTCVNEDCKGWVRDNFAFAKEPVCHLCQSPMVRSVKMLPELINTNKDMKSKKQGIQIS</sequence>
<dbReference type="InterPro" id="IPR025916">
    <property type="entry name" value="YdjO"/>
</dbReference>
<reference evidence="1 2" key="1">
    <citation type="submission" date="2018-10" db="EMBL/GenBank/DDBJ databases">
        <title>Genome Sequence of Cohnella sp.</title>
        <authorList>
            <person name="Srinivasan S."/>
            <person name="Kim M.K."/>
        </authorList>
    </citation>
    <scope>NUCLEOTIDE SEQUENCE [LARGE SCALE GENOMIC DNA]</scope>
    <source>
        <strain evidence="1 2">18JY8-7</strain>
    </source>
</reference>
<proteinExistence type="predicted"/>
<name>A0A3G3K322_9BACL</name>
<protein>
    <recommendedName>
        <fullName evidence="3">Cold-shock protein</fullName>
    </recommendedName>
</protein>
<organism evidence="1 2">
    <name type="scientific">Cohnella candidum</name>
    <dbReference type="NCBI Taxonomy" id="2674991"/>
    <lineage>
        <taxon>Bacteria</taxon>
        <taxon>Bacillati</taxon>
        <taxon>Bacillota</taxon>
        <taxon>Bacilli</taxon>
        <taxon>Bacillales</taxon>
        <taxon>Paenibacillaceae</taxon>
        <taxon>Cohnella</taxon>
    </lineage>
</organism>
<dbReference type="Proteomes" id="UP000269097">
    <property type="component" value="Chromosome"/>
</dbReference>
<accession>A0A3G3K322</accession>
<evidence type="ECO:0008006" key="3">
    <source>
        <dbReference type="Google" id="ProtNLM"/>
    </source>
</evidence>
<dbReference type="RefSeq" id="WP_123042953.1">
    <property type="nucleotide sequence ID" value="NZ_CP033433.1"/>
</dbReference>
<gene>
    <name evidence="1" type="ORF">EAV92_21355</name>
</gene>
<evidence type="ECO:0000313" key="2">
    <source>
        <dbReference type="Proteomes" id="UP000269097"/>
    </source>
</evidence>
<keyword evidence="2" id="KW-1185">Reference proteome</keyword>